<sequence>ETLKIEELLNLEVADFTNGLSEIIFNTTSESSEEENINVQNNDAENNVDEENWDPENEVDTLLD</sequence>
<evidence type="ECO:0000256" key="1">
    <source>
        <dbReference type="SAM" id="MobiDB-lite"/>
    </source>
</evidence>
<accession>A0ABN7VI72</accession>
<feature type="compositionally biased region" description="Acidic residues" evidence="1">
    <location>
        <begin position="46"/>
        <end position="64"/>
    </location>
</feature>
<proteinExistence type="predicted"/>
<name>A0ABN7VI72_GIGMA</name>
<evidence type="ECO:0000313" key="2">
    <source>
        <dbReference type="EMBL" id="CAG8775934.1"/>
    </source>
</evidence>
<protein>
    <submittedName>
        <fullName evidence="2">2239_t:CDS:1</fullName>
    </submittedName>
</protein>
<keyword evidence="3" id="KW-1185">Reference proteome</keyword>
<reference evidence="2 3" key="1">
    <citation type="submission" date="2021-06" db="EMBL/GenBank/DDBJ databases">
        <authorList>
            <person name="Kallberg Y."/>
            <person name="Tangrot J."/>
            <person name="Rosling A."/>
        </authorList>
    </citation>
    <scope>NUCLEOTIDE SEQUENCE [LARGE SCALE GENOMIC DNA]</scope>
    <source>
        <strain evidence="2 3">120-4 pot B 10/14</strain>
    </source>
</reference>
<evidence type="ECO:0000313" key="3">
    <source>
        <dbReference type="Proteomes" id="UP000789901"/>
    </source>
</evidence>
<organism evidence="2 3">
    <name type="scientific">Gigaspora margarita</name>
    <dbReference type="NCBI Taxonomy" id="4874"/>
    <lineage>
        <taxon>Eukaryota</taxon>
        <taxon>Fungi</taxon>
        <taxon>Fungi incertae sedis</taxon>
        <taxon>Mucoromycota</taxon>
        <taxon>Glomeromycotina</taxon>
        <taxon>Glomeromycetes</taxon>
        <taxon>Diversisporales</taxon>
        <taxon>Gigasporaceae</taxon>
        <taxon>Gigaspora</taxon>
    </lineage>
</organism>
<comment type="caution">
    <text evidence="2">The sequence shown here is derived from an EMBL/GenBank/DDBJ whole genome shotgun (WGS) entry which is preliminary data.</text>
</comment>
<dbReference type="Proteomes" id="UP000789901">
    <property type="component" value="Unassembled WGS sequence"/>
</dbReference>
<feature type="region of interest" description="Disordered" evidence="1">
    <location>
        <begin position="27"/>
        <end position="64"/>
    </location>
</feature>
<gene>
    <name evidence="2" type="ORF">GMARGA_LOCUS19072</name>
</gene>
<dbReference type="EMBL" id="CAJVQB010015676">
    <property type="protein sequence ID" value="CAG8775934.1"/>
    <property type="molecule type" value="Genomic_DNA"/>
</dbReference>
<feature type="non-terminal residue" evidence="2">
    <location>
        <position position="1"/>
    </location>
</feature>